<proteinExistence type="predicted"/>
<dbReference type="AlphaFoldDB" id="A0A0B7K527"/>
<dbReference type="EMBL" id="CDPU01000019">
    <property type="protein sequence ID" value="CEO50672.1"/>
    <property type="molecule type" value="Genomic_DNA"/>
</dbReference>
<accession>A0A0B7K527</accession>
<protein>
    <submittedName>
        <fullName evidence="1">Uncharacterized protein</fullName>
    </submittedName>
</protein>
<sequence>MHSAFKAQLWDNRHVPGNCISLGAAEILSLAPVSRAYRLLPCSTRSPAISHDARTRLKKIRHRICCLHWTLPTLFPELPIARAPPSAAKEHYRMPLGFNFQGFHPGLVLFEATNLKSTAVLLQETP</sequence>
<gene>
    <name evidence="1" type="ORF">BN869_000006730_1</name>
</gene>
<name>A0A0B7K527_BIOOC</name>
<evidence type="ECO:0000313" key="1">
    <source>
        <dbReference type="EMBL" id="CEO50672.1"/>
    </source>
</evidence>
<organism evidence="1">
    <name type="scientific">Bionectria ochroleuca</name>
    <name type="common">Gliocladium roseum</name>
    <dbReference type="NCBI Taxonomy" id="29856"/>
    <lineage>
        <taxon>Eukaryota</taxon>
        <taxon>Fungi</taxon>
        <taxon>Dikarya</taxon>
        <taxon>Ascomycota</taxon>
        <taxon>Pezizomycotina</taxon>
        <taxon>Sordariomycetes</taxon>
        <taxon>Hypocreomycetidae</taxon>
        <taxon>Hypocreales</taxon>
        <taxon>Bionectriaceae</taxon>
        <taxon>Clonostachys</taxon>
    </lineage>
</organism>
<reference evidence="1" key="1">
    <citation type="submission" date="2015-01" db="EMBL/GenBank/DDBJ databases">
        <authorList>
            <person name="Durling Mikael"/>
        </authorList>
    </citation>
    <scope>NUCLEOTIDE SEQUENCE</scope>
</reference>